<evidence type="ECO:0000313" key="1">
    <source>
        <dbReference type="EMBL" id="GAA1250264.1"/>
    </source>
</evidence>
<name>A0ABP4H4T4_9ACTN</name>
<evidence type="ECO:0008006" key="3">
    <source>
        <dbReference type="Google" id="ProtNLM"/>
    </source>
</evidence>
<dbReference type="Pfam" id="PF10824">
    <property type="entry name" value="T7SS_ESX_EspC"/>
    <property type="match status" value="1"/>
</dbReference>
<dbReference type="Proteomes" id="UP001500037">
    <property type="component" value="Unassembled WGS sequence"/>
</dbReference>
<dbReference type="InterPro" id="IPR036689">
    <property type="entry name" value="ESAT-6-like_sf"/>
</dbReference>
<protein>
    <recommendedName>
        <fullName evidence="3">Excreted virulence factor EspC (Type VII ESX diderm)</fullName>
    </recommendedName>
</protein>
<dbReference type="EMBL" id="BAAALF010000090">
    <property type="protein sequence ID" value="GAA1250264.1"/>
    <property type="molecule type" value="Genomic_DNA"/>
</dbReference>
<dbReference type="InterPro" id="IPR022536">
    <property type="entry name" value="EspC"/>
</dbReference>
<comment type="caution">
    <text evidence="1">The sequence shown here is derived from an EMBL/GenBank/DDBJ whole genome shotgun (WGS) entry which is preliminary data.</text>
</comment>
<reference evidence="2" key="1">
    <citation type="journal article" date="2019" name="Int. J. Syst. Evol. Microbiol.">
        <title>The Global Catalogue of Microorganisms (GCM) 10K type strain sequencing project: providing services to taxonomists for standard genome sequencing and annotation.</title>
        <authorList>
            <consortium name="The Broad Institute Genomics Platform"/>
            <consortium name="The Broad Institute Genome Sequencing Center for Infectious Disease"/>
            <person name="Wu L."/>
            <person name="Ma J."/>
        </authorList>
    </citation>
    <scope>NUCLEOTIDE SEQUENCE [LARGE SCALE GENOMIC DNA]</scope>
    <source>
        <strain evidence="2">JCM 13004</strain>
    </source>
</reference>
<proteinExistence type="predicted"/>
<dbReference type="RefSeq" id="WP_344443836.1">
    <property type="nucleotide sequence ID" value="NZ_BAAALF010000090.1"/>
</dbReference>
<sequence>MTDLEFERAMNPWLFDASGNLTEQAKQQFPDLAAAPAPVALVGGGAVLSVQPAVLAQVAGQAGALEQTVTTECGRPWQNVTAAVTALIGWDTSTALNTAWSVWSQQARSLGGAMARIGQNLKANADGYANGEQHNQSRFRSI</sequence>
<organism evidence="1 2">
    <name type="scientific">Kitasatospora nipponensis</name>
    <dbReference type="NCBI Taxonomy" id="258049"/>
    <lineage>
        <taxon>Bacteria</taxon>
        <taxon>Bacillati</taxon>
        <taxon>Actinomycetota</taxon>
        <taxon>Actinomycetes</taxon>
        <taxon>Kitasatosporales</taxon>
        <taxon>Streptomycetaceae</taxon>
        <taxon>Kitasatospora</taxon>
    </lineage>
</organism>
<accession>A0ABP4H4T4</accession>
<dbReference type="SUPFAM" id="SSF140453">
    <property type="entry name" value="EsxAB dimer-like"/>
    <property type="match status" value="1"/>
</dbReference>
<dbReference type="Gene3D" id="1.10.287.1060">
    <property type="entry name" value="ESAT-6-like"/>
    <property type="match status" value="1"/>
</dbReference>
<gene>
    <name evidence="1" type="ORF">GCM10009665_46200</name>
</gene>
<keyword evidence="2" id="KW-1185">Reference proteome</keyword>
<evidence type="ECO:0000313" key="2">
    <source>
        <dbReference type="Proteomes" id="UP001500037"/>
    </source>
</evidence>